<dbReference type="RefSeq" id="WP_353897222.1">
    <property type="nucleotide sequence ID" value="NZ_JBEVCJ010000024.1"/>
</dbReference>
<dbReference type="GO" id="GO:0008233">
    <property type="term" value="F:peptidase activity"/>
    <property type="evidence" value="ECO:0007669"/>
    <property type="project" value="UniProtKB-KW"/>
</dbReference>
<organism evidence="9 10">
    <name type="scientific">Aliikangiella maris</name>
    <dbReference type="NCBI Taxonomy" id="3162458"/>
    <lineage>
        <taxon>Bacteria</taxon>
        <taxon>Pseudomonadati</taxon>
        <taxon>Pseudomonadota</taxon>
        <taxon>Gammaproteobacteria</taxon>
        <taxon>Oceanospirillales</taxon>
        <taxon>Pleioneaceae</taxon>
        <taxon>Aliikangiella</taxon>
    </lineage>
</organism>
<dbReference type="NCBIfam" id="TIGR01932">
    <property type="entry name" value="hflC"/>
    <property type="match status" value="2"/>
</dbReference>
<dbReference type="PIRSF" id="PIRSF005651">
    <property type="entry name" value="HflC"/>
    <property type="match status" value="1"/>
</dbReference>
<evidence type="ECO:0000256" key="7">
    <source>
        <dbReference type="SAM" id="Phobius"/>
    </source>
</evidence>
<proteinExistence type="inferred from homology"/>
<accession>A0ABV2BXL6</accession>
<dbReference type="PANTHER" id="PTHR42911">
    <property type="entry name" value="MODULATOR OF FTSH PROTEASE HFLC"/>
    <property type="match status" value="1"/>
</dbReference>
<dbReference type="CDD" id="cd03405">
    <property type="entry name" value="SPFH_HflC"/>
    <property type="match status" value="1"/>
</dbReference>
<dbReference type="Pfam" id="PF01145">
    <property type="entry name" value="Band_7"/>
    <property type="match status" value="1"/>
</dbReference>
<feature type="transmembrane region" description="Helical" evidence="7">
    <location>
        <begin position="6"/>
        <end position="25"/>
    </location>
</feature>
<feature type="domain" description="Band 7" evidence="8">
    <location>
        <begin position="19"/>
        <end position="188"/>
    </location>
</feature>
<evidence type="ECO:0000256" key="5">
    <source>
        <dbReference type="ARBA" id="ARBA00023136"/>
    </source>
</evidence>
<evidence type="ECO:0000313" key="10">
    <source>
        <dbReference type="Proteomes" id="UP001548189"/>
    </source>
</evidence>
<dbReference type="Proteomes" id="UP001548189">
    <property type="component" value="Unassembled WGS sequence"/>
</dbReference>
<evidence type="ECO:0000256" key="4">
    <source>
        <dbReference type="ARBA" id="ARBA00022989"/>
    </source>
</evidence>
<protein>
    <recommendedName>
        <fullName evidence="6">Protein HflC</fullName>
    </recommendedName>
</protein>
<dbReference type="EMBL" id="JBEVCJ010000024">
    <property type="protein sequence ID" value="MET1256639.1"/>
    <property type="molecule type" value="Genomic_DNA"/>
</dbReference>
<dbReference type="GO" id="GO:0006508">
    <property type="term" value="P:proteolysis"/>
    <property type="evidence" value="ECO:0007669"/>
    <property type="project" value="UniProtKB-KW"/>
</dbReference>
<keyword evidence="10" id="KW-1185">Reference proteome</keyword>
<keyword evidence="4 7" id="KW-1133">Transmembrane helix</keyword>
<dbReference type="InterPro" id="IPR001107">
    <property type="entry name" value="Band_7"/>
</dbReference>
<comment type="caution">
    <text evidence="9">The sequence shown here is derived from an EMBL/GenBank/DDBJ whole genome shotgun (WGS) entry which is preliminary data.</text>
</comment>
<dbReference type="SUPFAM" id="SSF117892">
    <property type="entry name" value="Band 7/SPFH domain"/>
    <property type="match status" value="1"/>
</dbReference>
<evidence type="ECO:0000259" key="8">
    <source>
        <dbReference type="SMART" id="SM00244"/>
    </source>
</evidence>
<evidence type="ECO:0000313" key="9">
    <source>
        <dbReference type="EMBL" id="MET1256639.1"/>
    </source>
</evidence>
<keyword evidence="3 7" id="KW-0812">Transmembrane</keyword>
<gene>
    <name evidence="9" type="primary">hflC</name>
    <name evidence="9" type="ORF">ABVT43_15975</name>
</gene>
<keyword evidence="9" id="KW-0378">Hydrolase</keyword>
<evidence type="ECO:0000256" key="2">
    <source>
        <dbReference type="ARBA" id="ARBA00007862"/>
    </source>
</evidence>
<dbReference type="PANTHER" id="PTHR42911:SF1">
    <property type="entry name" value="MODULATOR OF FTSH PROTEASE HFLC"/>
    <property type="match status" value="1"/>
</dbReference>
<evidence type="ECO:0000256" key="6">
    <source>
        <dbReference type="PIRNR" id="PIRNR005651"/>
    </source>
</evidence>
<comment type="function">
    <text evidence="6">HflC and HflK could regulate a protease.</text>
</comment>
<dbReference type="InterPro" id="IPR010200">
    <property type="entry name" value="HflC"/>
</dbReference>
<reference evidence="9 10" key="1">
    <citation type="submission" date="2024-06" db="EMBL/GenBank/DDBJ databases">
        <authorList>
            <person name="Li F."/>
        </authorList>
    </citation>
    <scope>NUCLEOTIDE SEQUENCE [LARGE SCALE GENOMIC DNA]</scope>
    <source>
        <strain evidence="9 10">GXAS 311</strain>
    </source>
</reference>
<comment type="similarity">
    <text evidence="2 6">Belongs to the band 7/mec-2 family. HflC subfamily.</text>
</comment>
<dbReference type="Gene3D" id="3.30.479.30">
    <property type="entry name" value="Band 7 domain"/>
    <property type="match status" value="1"/>
</dbReference>
<keyword evidence="9" id="KW-0645">Protease</keyword>
<evidence type="ECO:0000256" key="3">
    <source>
        <dbReference type="ARBA" id="ARBA00022692"/>
    </source>
</evidence>
<comment type="subcellular location">
    <subcellularLocation>
        <location evidence="1">Membrane</location>
        <topology evidence="1">Single-pass membrane protein</topology>
    </subcellularLocation>
</comment>
<name>A0ABV2BXL6_9GAMM</name>
<keyword evidence="5 7" id="KW-0472">Membrane</keyword>
<dbReference type="InterPro" id="IPR036013">
    <property type="entry name" value="Band_7/SPFH_dom_sf"/>
</dbReference>
<evidence type="ECO:0000256" key="1">
    <source>
        <dbReference type="ARBA" id="ARBA00004167"/>
    </source>
</evidence>
<sequence>MKSPLIAFAILFSVILLGDSFYVILETERALKLRFGKVLRDEAEKPTTFEPGLHFKIPFVEKIISLDARIQTMDGAPNVFTTSDKQFLDVDTYVQWRVKDFSQFYLRTQGRFSEAESVLERLVDSGLRDQFGQRTLIEAVAGQREQLMVAISNDVNTKVPDYGIEVVDIRVKKVNYTNDVLPNVYEQIISERKATAEERRSKGKKEGNIIRATTDATVKKIKAEADETSRTIRGEGDAEAARIYALTYNKNPQFYAFIRSLDAYKESFNNKGDVIVVKPDSEFFKYLKNSDGSK</sequence>
<dbReference type="SMART" id="SM00244">
    <property type="entry name" value="PHB"/>
    <property type="match status" value="1"/>
</dbReference>